<evidence type="ECO:0000313" key="12">
    <source>
        <dbReference type="EMBL" id="CAL8079983.1"/>
    </source>
</evidence>
<keyword evidence="7" id="KW-0472">Membrane</keyword>
<protein>
    <recommendedName>
        <fullName evidence="8">Peroxisomal ATPase PEX6</fullName>
    </recommendedName>
    <alternativeName>
        <fullName evidence="9">Peroxin-6</fullName>
    </alternativeName>
</protein>
<feature type="domain" description="AAA+ ATPase" evidence="11">
    <location>
        <begin position="348"/>
        <end position="491"/>
    </location>
</feature>
<dbReference type="Gene3D" id="1.10.8.60">
    <property type="match status" value="1"/>
</dbReference>
<dbReference type="SUPFAM" id="SSF52540">
    <property type="entry name" value="P-loop containing nucleoside triphosphate hydrolases"/>
    <property type="match status" value="2"/>
</dbReference>
<evidence type="ECO:0000313" key="13">
    <source>
        <dbReference type="Proteomes" id="UP001642540"/>
    </source>
</evidence>
<evidence type="ECO:0000256" key="6">
    <source>
        <dbReference type="ARBA" id="ARBA00022840"/>
    </source>
</evidence>
<evidence type="ECO:0000256" key="10">
    <source>
        <dbReference type="ARBA" id="ARBA00048778"/>
    </source>
</evidence>
<keyword evidence="4" id="KW-0547">Nucleotide-binding</keyword>
<comment type="caution">
    <text evidence="12">The sequence shown here is derived from an EMBL/GenBank/DDBJ whole genome shotgun (WGS) entry which is preliminary data.</text>
</comment>
<evidence type="ECO:0000256" key="1">
    <source>
        <dbReference type="ARBA" id="ARBA00004370"/>
    </source>
</evidence>
<dbReference type="PANTHER" id="PTHR23077">
    <property type="entry name" value="AAA-FAMILY ATPASE"/>
    <property type="match status" value="1"/>
</dbReference>
<dbReference type="InterPro" id="IPR003959">
    <property type="entry name" value="ATPase_AAA_core"/>
</dbReference>
<dbReference type="InterPro" id="IPR003593">
    <property type="entry name" value="AAA+_ATPase"/>
</dbReference>
<evidence type="ECO:0000256" key="4">
    <source>
        <dbReference type="ARBA" id="ARBA00022741"/>
    </source>
</evidence>
<dbReference type="InterPro" id="IPR047533">
    <property type="entry name" value="RecA-like_PEX6_r2"/>
</dbReference>
<comment type="subcellular location">
    <subcellularLocation>
        <location evidence="1">Membrane</location>
    </subcellularLocation>
</comment>
<dbReference type="PROSITE" id="PS00674">
    <property type="entry name" value="AAA"/>
    <property type="match status" value="1"/>
</dbReference>
<keyword evidence="5" id="KW-0378">Hydrolase</keyword>
<comment type="catalytic activity">
    <reaction evidence="10">
        <text>ATP + H2O = ADP + phosphate + H(+)</text>
        <dbReference type="Rhea" id="RHEA:13065"/>
        <dbReference type="ChEBI" id="CHEBI:15377"/>
        <dbReference type="ChEBI" id="CHEBI:15378"/>
        <dbReference type="ChEBI" id="CHEBI:30616"/>
        <dbReference type="ChEBI" id="CHEBI:43474"/>
        <dbReference type="ChEBI" id="CHEBI:456216"/>
    </reaction>
    <physiologicalReaction direction="left-to-right" evidence="10">
        <dbReference type="Rhea" id="RHEA:13066"/>
    </physiologicalReaction>
</comment>
<dbReference type="Pfam" id="PF17862">
    <property type="entry name" value="AAA_lid_3"/>
    <property type="match status" value="1"/>
</dbReference>
<keyword evidence="6" id="KW-0067">ATP-binding</keyword>
<keyword evidence="13" id="KW-1185">Reference proteome</keyword>
<gene>
    <name evidence="12" type="ORF">ODALV1_LOCUS4519</name>
</gene>
<dbReference type="EMBL" id="CAXLJM020000014">
    <property type="protein sequence ID" value="CAL8079983.1"/>
    <property type="molecule type" value="Genomic_DNA"/>
</dbReference>
<sequence length="891" mass="98581">MDRIAKSRSKSSTSSSKIQETRRIPFLLNICLPQAPLQLKYTVQKTFALLSYVLLRQKQLANVNFCSECDSSLTSVEVESGTPLTEEEAANIDPNRVIWVRGDILSKFLIRAGQWVKVCQLRSEASVKNGSCDDLSFTCQVLPLFQPPEKDNDNSGTLLKLNPVTEYNLRRALNIPPFKPIPQLQVKPLVTDPVIKTHNKSLSFSPIQGKSVKLNRLKCATDLNISPMECDLLIQDAFVLHCKYLCVGDLVSIPISRTTSLDLIVSEINGKKLEEKEDECKEVFKISQASASVFMNSNEVHDQFHPKIDELQLARLVPPFLKNIFSEIRDEMKQTLVISLSPHSSPNLWPNLLVYGNIGTGKMSLCKALALSLGLNFHYLNGINLIGDTSAYSEAKLRATFDKIKNSLCPALLFISNLHLIGKDKEGHEDKRVVIAFKEFLSDLASVSTSSSLNGSSNVMKSTAIFVIGCTNSPDALIPSVTHNFLFKKEFPPTISAVQDIDETLRWLFSRADISFEKDLNLYWWVTENCVGVQRSFGDFKALAACALREAFIRQSEATEKNDSEIGRQEEGDKLELSVNDLNAGLSWVDGILKKAASTVEVPKVSWEDIGGMEDIKSELINSVRLPFEYPKLFSSGIRRSGILLYGPPGTGKTLIAKAVATEFKLSFLSVKGPELLNMYVGQSEQNVRDIFSKARKAAPCIIFFDELDALAPKRGRAGDSGGVMDRVVSQILAELDGSHSTPDVFVIGATNRPDLIDPALLRPGRFDKLLYVGINKDVGSKCSVLKALTRKFTLSEDVDLMQIASSLPKGMSGADLYSLCSDAYMTAVERHIAQIPADQSDVVIQEEDKSEQYVVVTVTSEDFETALSRATTSLSEAEQAKYDALKNMKR</sequence>
<accession>A0ABP1PWE1</accession>
<evidence type="ECO:0000256" key="5">
    <source>
        <dbReference type="ARBA" id="ARBA00022801"/>
    </source>
</evidence>
<reference evidence="12 13" key="1">
    <citation type="submission" date="2024-08" db="EMBL/GenBank/DDBJ databases">
        <authorList>
            <person name="Cucini C."/>
            <person name="Frati F."/>
        </authorList>
    </citation>
    <scope>NUCLEOTIDE SEQUENCE [LARGE SCALE GENOMIC DNA]</scope>
</reference>
<feature type="domain" description="AAA+ ATPase" evidence="11">
    <location>
        <begin position="639"/>
        <end position="777"/>
    </location>
</feature>
<name>A0ABP1PWE1_9HEXA</name>
<keyword evidence="3" id="KW-0962">Peroxisome biogenesis</keyword>
<dbReference type="InterPro" id="IPR041569">
    <property type="entry name" value="AAA_lid_3"/>
</dbReference>
<dbReference type="Proteomes" id="UP001642540">
    <property type="component" value="Unassembled WGS sequence"/>
</dbReference>
<dbReference type="InterPro" id="IPR003960">
    <property type="entry name" value="ATPase_AAA_CS"/>
</dbReference>
<comment type="similarity">
    <text evidence="2">Belongs to the AAA ATPase family.</text>
</comment>
<dbReference type="Gene3D" id="3.40.50.300">
    <property type="entry name" value="P-loop containing nucleotide triphosphate hydrolases"/>
    <property type="match status" value="2"/>
</dbReference>
<dbReference type="SMART" id="SM00382">
    <property type="entry name" value="AAA"/>
    <property type="match status" value="2"/>
</dbReference>
<dbReference type="InterPro" id="IPR050168">
    <property type="entry name" value="AAA_ATPase_domain"/>
</dbReference>
<evidence type="ECO:0000256" key="2">
    <source>
        <dbReference type="ARBA" id="ARBA00006914"/>
    </source>
</evidence>
<evidence type="ECO:0000259" key="11">
    <source>
        <dbReference type="SMART" id="SM00382"/>
    </source>
</evidence>
<evidence type="ECO:0000256" key="9">
    <source>
        <dbReference type="ARBA" id="ARBA00034920"/>
    </source>
</evidence>
<dbReference type="PANTHER" id="PTHR23077:SF9">
    <property type="entry name" value="PEROXISOMAL ATPASE PEX6"/>
    <property type="match status" value="1"/>
</dbReference>
<dbReference type="Pfam" id="PF00004">
    <property type="entry name" value="AAA"/>
    <property type="match status" value="2"/>
</dbReference>
<proteinExistence type="inferred from homology"/>
<dbReference type="CDD" id="cd19527">
    <property type="entry name" value="RecA-like_PEX6_r2"/>
    <property type="match status" value="1"/>
</dbReference>
<dbReference type="InterPro" id="IPR027417">
    <property type="entry name" value="P-loop_NTPase"/>
</dbReference>
<evidence type="ECO:0000256" key="8">
    <source>
        <dbReference type="ARBA" id="ARBA00034811"/>
    </source>
</evidence>
<evidence type="ECO:0000256" key="3">
    <source>
        <dbReference type="ARBA" id="ARBA00022593"/>
    </source>
</evidence>
<organism evidence="12 13">
    <name type="scientific">Orchesella dallaii</name>
    <dbReference type="NCBI Taxonomy" id="48710"/>
    <lineage>
        <taxon>Eukaryota</taxon>
        <taxon>Metazoa</taxon>
        <taxon>Ecdysozoa</taxon>
        <taxon>Arthropoda</taxon>
        <taxon>Hexapoda</taxon>
        <taxon>Collembola</taxon>
        <taxon>Entomobryomorpha</taxon>
        <taxon>Entomobryoidea</taxon>
        <taxon>Orchesellidae</taxon>
        <taxon>Orchesellinae</taxon>
        <taxon>Orchesella</taxon>
    </lineage>
</organism>
<evidence type="ECO:0000256" key="7">
    <source>
        <dbReference type="ARBA" id="ARBA00023136"/>
    </source>
</evidence>